<evidence type="ECO:0000313" key="2">
    <source>
        <dbReference type="Proteomes" id="UP000015105"/>
    </source>
</evidence>
<dbReference type="AlphaFoldDB" id="A0A453DMY3"/>
<reference evidence="1" key="5">
    <citation type="journal article" date="2021" name="G3 (Bethesda)">
        <title>Aegilops tauschii genome assembly Aet v5.0 features greater sequence contiguity and improved annotation.</title>
        <authorList>
            <person name="Wang L."/>
            <person name="Zhu T."/>
            <person name="Rodriguez J.C."/>
            <person name="Deal K.R."/>
            <person name="Dubcovsky J."/>
            <person name="McGuire P.E."/>
            <person name="Lux T."/>
            <person name="Spannagl M."/>
            <person name="Mayer K.F.X."/>
            <person name="Baldrich P."/>
            <person name="Meyers B.C."/>
            <person name="Huo N."/>
            <person name="Gu Y.Q."/>
            <person name="Zhou H."/>
            <person name="Devos K.M."/>
            <person name="Bennetzen J.L."/>
            <person name="Unver T."/>
            <person name="Budak H."/>
            <person name="Gulick P.J."/>
            <person name="Galiba G."/>
            <person name="Kalapos B."/>
            <person name="Nelson D.R."/>
            <person name="Li P."/>
            <person name="You F.M."/>
            <person name="Luo M.C."/>
            <person name="Dvorak J."/>
        </authorList>
    </citation>
    <scope>NUCLEOTIDE SEQUENCE [LARGE SCALE GENOMIC DNA]</scope>
    <source>
        <strain evidence="1">cv. AL8/78</strain>
    </source>
</reference>
<sequence>VDNLLAIEVQPLDDRKRKGDIVKVYANDQAKITCGEYRNCEHAVPLALCTHHNLSNHLFCRSSNKGTHKENP</sequence>
<proteinExistence type="predicted"/>
<evidence type="ECO:0000313" key="1">
    <source>
        <dbReference type="EnsemblPlants" id="AET3Gv20004400.37"/>
    </source>
</evidence>
<keyword evidence="2" id="KW-1185">Reference proteome</keyword>
<dbReference type="EnsemblPlants" id="AET3Gv20004400.37">
    <property type="protein sequence ID" value="AET3Gv20004400.37"/>
    <property type="gene ID" value="AET3Gv20004400"/>
</dbReference>
<reference evidence="2" key="2">
    <citation type="journal article" date="2017" name="Nat. Plants">
        <title>The Aegilops tauschii genome reveals multiple impacts of transposons.</title>
        <authorList>
            <person name="Zhao G."/>
            <person name="Zou C."/>
            <person name="Li K."/>
            <person name="Wang K."/>
            <person name="Li T."/>
            <person name="Gao L."/>
            <person name="Zhang X."/>
            <person name="Wang H."/>
            <person name="Yang Z."/>
            <person name="Liu X."/>
            <person name="Jiang W."/>
            <person name="Mao L."/>
            <person name="Kong X."/>
            <person name="Jiao Y."/>
            <person name="Jia J."/>
        </authorList>
    </citation>
    <scope>NUCLEOTIDE SEQUENCE [LARGE SCALE GENOMIC DNA]</scope>
    <source>
        <strain evidence="2">cv. AL8/78</strain>
    </source>
</reference>
<reference evidence="1" key="4">
    <citation type="submission" date="2019-03" db="UniProtKB">
        <authorList>
            <consortium name="EnsemblPlants"/>
        </authorList>
    </citation>
    <scope>IDENTIFICATION</scope>
</reference>
<dbReference type="Gramene" id="AET3Gv20004400.37">
    <property type="protein sequence ID" value="AET3Gv20004400.37"/>
    <property type="gene ID" value="AET3Gv20004400"/>
</dbReference>
<name>A0A453DMY3_AEGTS</name>
<protein>
    <submittedName>
        <fullName evidence="1">Uncharacterized protein</fullName>
    </submittedName>
</protein>
<reference evidence="1" key="3">
    <citation type="journal article" date="2017" name="Nature">
        <title>Genome sequence of the progenitor of the wheat D genome Aegilops tauschii.</title>
        <authorList>
            <person name="Luo M.C."/>
            <person name="Gu Y.Q."/>
            <person name="Puiu D."/>
            <person name="Wang H."/>
            <person name="Twardziok S.O."/>
            <person name="Deal K.R."/>
            <person name="Huo N."/>
            <person name="Zhu T."/>
            <person name="Wang L."/>
            <person name="Wang Y."/>
            <person name="McGuire P.E."/>
            <person name="Liu S."/>
            <person name="Long H."/>
            <person name="Ramasamy R.K."/>
            <person name="Rodriguez J.C."/>
            <person name="Van S.L."/>
            <person name="Yuan L."/>
            <person name="Wang Z."/>
            <person name="Xia Z."/>
            <person name="Xiao L."/>
            <person name="Anderson O.D."/>
            <person name="Ouyang S."/>
            <person name="Liang Y."/>
            <person name="Zimin A.V."/>
            <person name="Pertea G."/>
            <person name="Qi P."/>
            <person name="Bennetzen J.L."/>
            <person name="Dai X."/>
            <person name="Dawson M.W."/>
            <person name="Muller H.G."/>
            <person name="Kugler K."/>
            <person name="Rivarola-Duarte L."/>
            <person name="Spannagl M."/>
            <person name="Mayer K.F.X."/>
            <person name="Lu F.H."/>
            <person name="Bevan M.W."/>
            <person name="Leroy P."/>
            <person name="Li P."/>
            <person name="You F.M."/>
            <person name="Sun Q."/>
            <person name="Liu Z."/>
            <person name="Lyons E."/>
            <person name="Wicker T."/>
            <person name="Salzberg S.L."/>
            <person name="Devos K.M."/>
            <person name="Dvorak J."/>
        </authorList>
    </citation>
    <scope>NUCLEOTIDE SEQUENCE [LARGE SCALE GENOMIC DNA]</scope>
    <source>
        <strain evidence="1">cv. AL8/78</strain>
    </source>
</reference>
<dbReference type="Proteomes" id="UP000015105">
    <property type="component" value="Chromosome 3D"/>
</dbReference>
<reference evidence="2" key="1">
    <citation type="journal article" date="2014" name="Science">
        <title>Ancient hybridizations among the ancestral genomes of bread wheat.</title>
        <authorList>
            <consortium name="International Wheat Genome Sequencing Consortium,"/>
            <person name="Marcussen T."/>
            <person name="Sandve S.R."/>
            <person name="Heier L."/>
            <person name="Spannagl M."/>
            <person name="Pfeifer M."/>
            <person name="Jakobsen K.S."/>
            <person name="Wulff B.B."/>
            <person name="Steuernagel B."/>
            <person name="Mayer K.F."/>
            <person name="Olsen O.A."/>
        </authorList>
    </citation>
    <scope>NUCLEOTIDE SEQUENCE [LARGE SCALE GENOMIC DNA]</scope>
    <source>
        <strain evidence="2">cv. AL8/78</strain>
    </source>
</reference>
<organism evidence="1 2">
    <name type="scientific">Aegilops tauschii subsp. strangulata</name>
    <name type="common">Goatgrass</name>
    <dbReference type="NCBI Taxonomy" id="200361"/>
    <lineage>
        <taxon>Eukaryota</taxon>
        <taxon>Viridiplantae</taxon>
        <taxon>Streptophyta</taxon>
        <taxon>Embryophyta</taxon>
        <taxon>Tracheophyta</taxon>
        <taxon>Spermatophyta</taxon>
        <taxon>Magnoliopsida</taxon>
        <taxon>Liliopsida</taxon>
        <taxon>Poales</taxon>
        <taxon>Poaceae</taxon>
        <taxon>BOP clade</taxon>
        <taxon>Pooideae</taxon>
        <taxon>Triticodae</taxon>
        <taxon>Triticeae</taxon>
        <taxon>Triticinae</taxon>
        <taxon>Aegilops</taxon>
    </lineage>
</organism>
<accession>A0A453DMY3</accession>